<evidence type="ECO:0000313" key="2">
    <source>
        <dbReference type="Proteomes" id="UP000549052"/>
    </source>
</evidence>
<reference evidence="1 2" key="1">
    <citation type="submission" date="2020-07" db="EMBL/GenBank/DDBJ databases">
        <title>Genomic Encyclopedia of Type Strains, Phase IV (KMG-V): Genome sequencing to study the core and pangenomes of soil and plant-associated prokaryotes.</title>
        <authorList>
            <person name="Whitman W."/>
        </authorList>
    </citation>
    <scope>NUCLEOTIDE SEQUENCE [LARGE SCALE GENOMIC DNA]</scope>
    <source>
        <strain evidence="1 2">AN3</strain>
    </source>
</reference>
<proteinExistence type="predicted"/>
<organism evidence="1 2">
    <name type="scientific">Phyllobacterium myrsinacearum</name>
    <dbReference type="NCBI Taxonomy" id="28101"/>
    <lineage>
        <taxon>Bacteria</taxon>
        <taxon>Pseudomonadati</taxon>
        <taxon>Pseudomonadota</taxon>
        <taxon>Alphaproteobacteria</taxon>
        <taxon>Hyphomicrobiales</taxon>
        <taxon>Phyllobacteriaceae</taxon>
        <taxon>Phyllobacterium</taxon>
    </lineage>
</organism>
<comment type="caution">
    <text evidence="1">The sequence shown here is derived from an EMBL/GenBank/DDBJ whole genome shotgun (WGS) entry which is preliminary data.</text>
</comment>
<keyword evidence="2" id="KW-1185">Reference proteome</keyword>
<gene>
    <name evidence="1" type="ORF">FHW16_005601</name>
</gene>
<dbReference type="EMBL" id="JACGXN010000017">
    <property type="protein sequence ID" value="MBA8881854.1"/>
    <property type="molecule type" value="Genomic_DNA"/>
</dbReference>
<accession>A0A839EWF5</accession>
<sequence length="96" mass="10066">MQIIATEPYSAFSTFYGRYSGGPRTVVSSGSCVGEYRILFRGSTGDPDRADQSAVIAEGDAATATMIPTTFISIGNHRSRTDARPLASVDGSASLV</sequence>
<dbReference type="Proteomes" id="UP000549052">
    <property type="component" value="Unassembled WGS sequence"/>
</dbReference>
<dbReference type="AlphaFoldDB" id="A0A839EWF5"/>
<protein>
    <submittedName>
        <fullName evidence="1">Uncharacterized protein</fullName>
    </submittedName>
</protein>
<evidence type="ECO:0000313" key="1">
    <source>
        <dbReference type="EMBL" id="MBA8881854.1"/>
    </source>
</evidence>
<name>A0A839EWF5_9HYPH</name>